<accession>A0A158AML9</accession>
<name>A0A158AML9_9BURK</name>
<dbReference type="RefSeq" id="WP_086967633.1">
    <property type="nucleotide sequence ID" value="NZ_FCOJ02000015.1"/>
</dbReference>
<gene>
    <name evidence="3" type="ORF">AWB82_02641</name>
</gene>
<evidence type="ECO:0000313" key="4">
    <source>
        <dbReference type="Proteomes" id="UP000054596"/>
    </source>
</evidence>
<reference evidence="3" key="1">
    <citation type="submission" date="2016-01" db="EMBL/GenBank/DDBJ databases">
        <authorList>
            <person name="Peeters C."/>
        </authorList>
    </citation>
    <scope>NUCLEOTIDE SEQUENCE [LARGE SCALE GENOMIC DNA]</scope>
    <source>
        <strain evidence="3">LMG 29325</strain>
    </source>
</reference>
<evidence type="ECO:0000259" key="2">
    <source>
        <dbReference type="Pfam" id="PF12200"/>
    </source>
</evidence>
<dbReference type="Proteomes" id="UP000054596">
    <property type="component" value="Unassembled WGS sequence"/>
</dbReference>
<dbReference type="AlphaFoldDB" id="A0A158AML9"/>
<dbReference type="Pfam" id="PF12200">
    <property type="entry name" value="DUF3597"/>
    <property type="match status" value="1"/>
</dbReference>
<keyword evidence="4" id="KW-1185">Reference proteome</keyword>
<dbReference type="SUPFAM" id="SSF158634">
    <property type="entry name" value="RPA2825-like"/>
    <property type="match status" value="1"/>
</dbReference>
<sequence length="140" mass="14693">MSIFSNILNKIFHHDSAPANAGASSAQPAAPAAGAAAAPATSTTASTPAQPAAPMKEVDVEAVLTQMQASHGEQLNWRSSIVDLMKLLGLDSSLSARKELASELHYTGNTEDSASMNIWLHKQVMQKLAENGGKVPDELK</sequence>
<dbReference type="STRING" id="1777143.AWB82_02641"/>
<proteinExistence type="predicted"/>
<dbReference type="InterPro" id="IPR022016">
    <property type="entry name" value="DUF3597"/>
</dbReference>
<comment type="caution">
    <text evidence="3">The sequence shown here is derived from an EMBL/GenBank/DDBJ whole genome shotgun (WGS) entry which is preliminary data.</text>
</comment>
<dbReference type="EMBL" id="FCOJ02000015">
    <property type="protein sequence ID" value="SAK59221.1"/>
    <property type="molecule type" value="Genomic_DNA"/>
</dbReference>
<evidence type="ECO:0000256" key="1">
    <source>
        <dbReference type="SAM" id="MobiDB-lite"/>
    </source>
</evidence>
<feature type="compositionally biased region" description="Low complexity" evidence="1">
    <location>
        <begin position="32"/>
        <end position="54"/>
    </location>
</feature>
<evidence type="ECO:0000313" key="3">
    <source>
        <dbReference type="EMBL" id="SAK59221.1"/>
    </source>
</evidence>
<feature type="domain" description="DUF3597" evidence="2">
    <location>
        <begin position="3"/>
        <end position="136"/>
    </location>
</feature>
<feature type="region of interest" description="Disordered" evidence="1">
    <location>
        <begin position="32"/>
        <end position="55"/>
    </location>
</feature>
<protein>
    <recommendedName>
        <fullName evidence="2">DUF3597 domain-containing protein</fullName>
    </recommendedName>
</protein>
<organism evidence="3 4">
    <name type="scientific">Caballeronia glebae</name>
    <dbReference type="NCBI Taxonomy" id="1777143"/>
    <lineage>
        <taxon>Bacteria</taxon>
        <taxon>Pseudomonadati</taxon>
        <taxon>Pseudomonadota</taxon>
        <taxon>Betaproteobacteria</taxon>
        <taxon>Burkholderiales</taxon>
        <taxon>Burkholderiaceae</taxon>
        <taxon>Caballeronia</taxon>
    </lineage>
</organism>
<dbReference type="OrthoDB" id="5524840at2"/>